<feature type="compositionally biased region" description="Polar residues" evidence="5">
    <location>
        <begin position="39"/>
        <end position="53"/>
    </location>
</feature>
<feature type="region of interest" description="Disordered" evidence="5">
    <location>
        <begin position="38"/>
        <end position="72"/>
    </location>
</feature>
<evidence type="ECO:0000256" key="4">
    <source>
        <dbReference type="ARBA" id="ARBA00023242"/>
    </source>
</evidence>
<keyword evidence="8" id="KW-1185">Reference proteome</keyword>
<keyword evidence="4" id="KW-0539">Nucleus</keyword>
<feature type="domain" description="SURP motif" evidence="6">
    <location>
        <begin position="655"/>
        <end position="698"/>
    </location>
</feature>
<dbReference type="Gene3D" id="1.10.10.790">
    <property type="entry name" value="Surp module"/>
    <property type="match status" value="1"/>
</dbReference>
<keyword evidence="2" id="KW-0507">mRNA processing</keyword>
<evidence type="ECO:0000256" key="2">
    <source>
        <dbReference type="ARBA" id="ARBA00022664"/>
    </source>
</evidence>
<reference evidence="9 10" key="1">
    <citation type="submission" date="2025-05" db="UniProtKB">
        <authorList>
            <consortium name="RefSeq"/>
        </authorList>
    </citation>
    <scope>IDENTIFICATION</scope>
</reference>
<feature type="region of interest" description="Disordered" evidence="5">
    <location>
        <begin position="91"/>
        <end position="220"/>
    </location>
</feature>
<evidence type="ECO:0000259" key="6">
    <source>
        <dbReference type="PROSITE" id="PS50128"/>
    </source>
</evidence>
<evidence type="ECO:0000313" key="10">
    <source>
        <dbReference type="RefSeq" id="XP_035825145.1"/>
    </source>
</evidence>
<dbReference type="Proteomes" id="UP000694888">
    <property type="component" value="Unplaced"/>
</dbReference>
<protein>
    <submittedName>
        <fullName evidence="9 10">Arginine-glutamic acid dipeptide repeats protein</fullName>
    </submittedName>
</protein>
<evidence type="ECO:0000259" key="7">
    <source>
        <dbReference type="PROSITE" id="PS50174"/>
    </source>
</evidence>
<evidence type="ECO:0000313" key="8">
    <source>
        <dbReference type="Proteomes" id="UP000694888"/>
    </source>
</evidence>
<dbReference type="RefSeq" id="XP_035825145.1">
    <property type="nucleotide sequence ID" value="XM_035969252.1"/>
</dbReference>
<feature type="compositionally biased region" description="Basic and acidic residues" evidence="5">
    <location>
        <begin position="148"/>
        <end position="166"/>
    </location>
</feature>
<feature type="compositionally biased region" description="Low complexity" evidence="5">
    <location>
        <begin position="96"/>
        <end position="107"/>
    </location>
</feature>
<dbReference type="InterPro" id="IPR040169">
    <property type="entry name" value="SUGP1/2"/>
</dbReference>
<dbReference type="PANTHER" id="PTHR23340:SF0">
    <property type="entry name" value="SURP AND G-PATCH DOMAIN-CONTAINING PROTEIN 1 ISOFORM X1"/>
    <property type="match status" value="1"/>
</dbReference>
<proteinExistence type="predicted"/>
<feature type="compositionally biased region" description="Basic and acidic residues" evidence="5">
    <location>
        <begin position="924"/>
        <end position="936"/>
    </location>
</feature>
<dbReference type="InterPro" id="IPR000467">
    <property type="entry name" value="G_patch_dom"/>
</dbReference>
<feature type="compositionally biased region" description="Polar residues" evidence="5">
    <location>
        <begin position="191"/>
        <end position="215"/>
    </location>
</feature>
<dbReference type="SMART" id="SM00648">
    <property type="entry name" value="SWAP"/>
    <property type="match status" value="1"/>
</dbReference>
<dbReference type="SMART" id="SM00443">
    <property type="entry name" value="G_patch"/>
    <property type="match status" value="1"/>
</dbReference>
<dbReference type="PANTHER" id="PTHR23340">
    <property type="entry name" value="ARGININE/SERINE RICH SPLICING FACTOR SF4/14"/>
    <property type="match status" value="1"/>
</dbReference>
<gene>
    <name evidence="9 10" type="primary">LOC101847101</name>
</gene>
<dbReference type="Pfam" id="PF01585">
    <property type="entry name" value="G-patch"/>
    <property type="match status" value="1"/>
</dbReference>
<comment type="subcellular location">
    <subcellularLocation>
        <location evidence="1">Nucleus</location>
    </subcellularLocation>
</comment>
<dbReference type="PROSITE" id="PS50128">
    <property type="entry name" value="SURP"/>
    <property type="match status" value="1"/>
</dbReference>
<dbReference type="PROSITE" id="PS50174">
    <property type="entry name" value="G_PATCH"/>
    <property type="match status" value="1"/>
</dbReference>
<dbReference type="RefSeq" id="XP_005096569.1">
    <property type="nucleotide sequence ID" value="XM_005096512.3"/>
</dbReference>
<dbReference type="SUPFAM" id="SSF109905">
    <property type="entry name" value="Surp module (SWAP domain)"/>
    <property type="match status" value="1"/>
</dbReference>
<feature type="domain" description="G-patch" evidence="7">
    <location>
        <begin position="991"/>
        <end position="1038"/>
    </location>
</feature>
<dbReference type="InterPro" id="IPR000061">
    <property type="entry name" value="Surp"/>
</dbReference>
<feature type="compositionally biased region" description="Polar residues" evidence="5">
    <location>
        <begin position="61"/>
        <end position="72"/>
    </location>
</feature>
<evidence type="ECO:0000313" key="9">
    <source>
        <dbReference type="RefSeq" id="XP_005096569.1"/>
    </source>
</evidence>
<dbReference type="Pfam" id="PF01805">
    <property type="entry name" value="Surp"/>
    <property type="match status" value="1"/>
</dbReference>
<feature type="region of interest" description="Disordered" evidence="5">
    <location>
        <begin position="917"/>
        <end position="936"/>
    </location>
</feature>
<dbReference type="InterPro" id="IPR035967">
    <property type="entry name" value="SWAP/Surp_sf"/>
</dbReference>
<feature type="region of interest" description="Disordered" evidence="5">
    <location>
        <begin position="712"/>
        <end position="757"/>
    </location>
</feature>
<evidence type="ECO:0000256" key="1">
    <source>
        <dbReference type="ARBA" id="ARBA00004123"/>
    </source>
</evidence>
<name>A0ABM1VRV3_APLCA</name>
<accession>A0ABM1VRV3</accession>
<sequence>MSNRKKDRNQGKVLDLSEHEKFLEERVKQYKEKLEAQAKSATVNKAPSASDVNTARLIGKSTKTTTTPAVNNLFSNDGSFLDQFRKLTGQDKTSVAKKSSASSESKALLQNKVKSEPSSSKLDSNKYKLPTPSIILPSFISKGYGQNDVKEEVKQEASEDSSKSPEDFASYSPEEEENGQEGEIASPADSPGQQTQEESQNGHAQNDVSTDQTQAAPAPEVAVLSTEHSHNYQSYEYSQAVTQAVSDPEMVSQVAFSTYTTHGQCLATSSQPSQPVPSFGPSYAPQYSQAPPLLSQPLLTASQPQAVQMSLTLSQQVPPVDPNLYSVANPILQPSLSVAQGTAPAMAAPGMVLVNAQNVASPPVINLHHSVAPPGSMPSHMAPLPVATSGMAAIQSPLPQIQTVIVSSVPLQIPPSVAVVTSFNNGVQSVAPTQHIQAVQPAQPTAVSSMYLVPMQPQNPPVMTNVYTPPPPMSAGSLPVVNSVTPTAHFSTGYPPPSVAPSSIVPTLAAQPQPASVAYNPHVNAGMGMYGPTPVQQQPIVTLTQSQPAAYVPYVQPDLSKPVIKQEMGMYGPITTAVKSEVEEYDPAAPTDDTDVSDHVMPGVTMVSRCNGVSFSLGQKNVAKNDGTRLPGAFMSELDNGPPVCPPEDKETLDVIEQLAAQILLSGPETEQKALDEHANDPLYWFLRNRASDTYKYFRWKVEQVLRLNVKQEADDADAEDDGERDLRQPMRKKRRSRWGDQKAPIAQPGVAAPSLAPPGVVMTPSIAPPGVANPVLGPPGLITPSLAPPGVATPSLAPPGLVVPSLGPPGIAAVGGTVPGVATNIQLGGVTTIQPHMQLPPRAQIPVPNSSNMQDYARKMIGSDSISEEQLKQIREQQELNFMYELVVAQKKIQEQAIMAEIEGIKVKRKYEYDSDEDTEGGTWEHKQRAKEMTATKEWAEKLTSGSRGKHFIGDFLPPAELEKFLETFKALKEGREPDYSEYKEFKLTCENMGYQMLLKLGWKEGGGLGAKEQGITKPVNRGNTTVEGRGLGIDRPAELTKEDDEYDAYRKRMMLAYRFRPNPLNNPRRPYY</sequence>
<dbReference type="GeneID" id="101847101"/>
<evidence type="ECO:0000256" key="5">
    <source>
        <dbReference type="SAM" id="MobiDB-lite"/>
    </source>
</evidence>
<evidence type="ECO:0000256" key="3">
    <source>
        <dbReference type="ARBA" id="ARBA00023187"/>
    </source>
</evidence>
<feature type="compositionally biased region" description="Acidic residues" evidence="5">
    <location>
        <begin position="715"/>
        <end position="724"/>
    </location>
</feature>
<organism evidence="8 10">
    <name type="scientific">Aplysia californica</name>
    <name type="common">California sea hare</name>
    <dbReference type="NCBI Taxonomy" id="6500"/>
    <lineage>
        <taxon>Eukaryota</taxon>
        <taxon>Metazoa</taxon>
        <taxon>Spiralia</taxon>
        <taxon>Lophotrochozoa</taxon>
        <taxon>Mollusca</taxon>
        <taxon>Gastropoda</taxon>
        <taxon>Heterobranchia</taxon>
        <taxon>Euthyneura</taxon>
        <taxon>Tectipleura</taxon>
        <taxon>Aplysiida</taxon>
        <taxon>Aplysioidea</taxon>
        <taxon>Aplysiidae</taxon>
        <taxon>Aplysia</taxon>
    </lineage>
</organism>
<keyword evidence="3" id="KW-0508">mRNA splicing</keyword>